<dbReference type="RefSeq" id="WP_272085120.1">
    <property type="nucleotide sequence ID" value="NZ_JAQNDL010000001.1"/>
</dbReference>
<evidence type="ECO:0000256" key="1">
    <source>
        <dbReference type="SAM" id="Phobius"/>
    </source>
</evidence>
<accession>A0ABT5DV98</accession>
<reference evidence="2 3" key="1">
    <citation type="submission" date="2022-11" db="EMBL/GenBank/DDBJ databases">
        <title>Minimal conservation of predation-associated metabolite biosynthetic gene clusters underscores biosynthetic potential of Myxococcota including descriptions for ten novel species: Archangium lansinium sp. nov., Myxococcus landrumus sp. nov., Nannocystis bai.</title>
        <authorList>
            <person name="Ahearne A."/>
            <person name="Stevens C."/>
            <person name="Dowd S."/>
        </authorList>
    </citation>
    <scope>NUCLEOTIDE SEQUENCE [LARGE SCALE GENOMIC DNA]</scope>
    <source>
        <strain evidence="2 3">BB15-2</strain>
    </source>
</reference>
<proteinExistence type="predicted"/>
<evidence type="ECO:0000313" key="2">
    <source>
        <dbReference type="EMBL" id="MDC0716628.1"/>
    </source>
</evidence>
<keyword evidence="1" id="KW-0472">Membrane</keyword>
<protein>
    <submittedName>
        <fullName evidence="2">Uncharacterized protein</fullName>
    </submittedName>
</protein>
<gene>
    <name evidence="2" type="ORF">POL25_06980</name>
</gene>
<dbReference type="EMBL" id="JAQNDL010000001">
    <property type="protein sequence ID" value="MDC0716628.1"/>
    <property type="molecule type" value="Genomic_DNA"/>
</dbReference>
<comment type="caution">
    <text evidence="2">The sequence shown here is derived from an EMBL/GenBank/DDBJ whole genome shotgun (WGS) entry which is preliminary data.</text>
</comment>
<sequence>MAGALAGRARANEVIATIDANAVGREFMPGEVAAVEDANNRYRRLDGTAMAIGIVGGVILLTSLAVLIVRPRAASRARVRACGAGVVYAF</sequence>
<keyword evidence="3" id="KW-1185">Reference proteome</keyword>
<keyword evidence="1" id="KW-1133">Transmembrane helix</keyword>
<organism evidence="2 3">
    <name type="scientific">Nannocystis bainbridge</name>
    <dbReference type="NCBI Taxonomy" id="2995303"/>
    <lineage>
        <taxon>Bacteria</taxon>
        <taxon>Pseudomonadati</taxon>
        <taxon>Myxococcota</taxon>
        <taxon>Polyangia</taxon>
        <taxon>Nannocystales</taxon>
        <taxon>Nannocystaceae</taxon>
        <taxon>Nannocystis</taxon>
    </lineage>
</organism>
<name>A0ABT5DV98_9BACT</name>
<feature type="transmembrane region" description="Helical" evidence="1">
    <location>
        <begin position="49"/>
        <end position="69"/>
    </location>
</feature>
<dbReference type="Proteomes" id="UP001221686">
    <property type="component" value="Unassembled WGS sequence"/>
</dbReference>
<keyword evidence="1" id="KW-0812">Transmembrane</keyword>
<evidence type="ECO:0000313" key="3">
    <source>
        <dbReference type="Proteomes" id="UP001221686"/>
    </source>
</evidence>